<evidence type="ECO:0000313" key="1">
    <source>
        <dbReference type="EMBL" id="KFD52944.1"/>
    </source>
</evidence>
<proteinExistence type="predicted"/>
<name>A0A085M6U8_9BILA</name>
<accession>A0A085M6U8</accession>
<reference evidence="1 2" key="1">
    <citation type="journal article" date="2014" name="Nat. Genet.">
        <title>Genome and transcriptome of the porcine whipworm Trichuris suis.</title>
        <authorList>
            <person name="Jex A.R."/>
            <person name="Nejsum P."/>
            <person name="Schwarz E.M."/>
            <person name="Hu L."/>
            <person name="Young N.D."/>
            <person name="Hall R.S."/>
            <person name="Korhonen P.K."/>
            <person name="Liao S."/>
            <person name="Thamsborg S."/>
            <person name="Xia J."/>
            <person name="Xu P."/>
            <person name="Wang S."/>
            <person name="Scheerlinck J.P."/>
            <person name="Hofmann A."/>
            <person name="Sternberg P.W."/>
            <person name="Wang J."/>
            <person name="Gasser R.B."/>
        </authorList>
    </citation>
    <scope>NUCLEOTIDE SEQUENCE [LARGE SCALE GENOMIC DNA]</scope>
    <source>
        <strain evidence="1">DCEP-RM93M</strain>
    </source>
</reference>
<organism evidence="1 2">
    <name type="scientific">Trichuris suis</name>
    <name type="common">pig whipworm</name>
    <dbReference type="NCBI Taxonomy" id="68888"/>
    <lineage>
        <taxon>Eukaryota</taxon>
        <taxon>Metazoa</taxon>
        <taxon>Ecdysozoa</taxon>
        <taxon>Nematoda</taxon>
        <taxon>Enoplea</taxon>
        <taxon>Dorylaimia</taxon>
        <taxon>Trichinellida</taxon>
        <taxon>Trichuridae</taxon>
        <taxon>Trichuris</taxon>
    </lineage>
</organism>
<evidence type="ECO:0000313" key="2">
    <source>
        <dbReference type="Proteomes" id="UP000030764"/>
    </source>
</evidence>
<dbReference type="AlphaFoldDB" id="A0A085M6U8"/>
<keyword evidence="2" id="KW-1185">Reference proteome</keyword>
<sequence>MMWKIRECFTRESLNILEEFLSVDITLPNRTTLVPFHIIRRRLTSTTSLFVPNALKHLTNASTRVSFQLCMAIT</sequence>
<gene>
    <name evidence="1" type="ORF">M513_06254</name>
</gene>
<protein>
    <submittedName>
        <fullName evidence="1">Uncharacterized protein</fullName>
    </submittedName>
</protein>
<dbReference type="EMBL" id="KL363222">
    <property type="protein sequence ID" value="KFD52944.1"/>
    <property type="molecule type" value="Genomic_DNA"/>
</dbReference>
<dbReference type="Proteomes" id="UP000030764">
    <property type="component" value="Unassembled WGS sequence"/>
</dbReference>